<feature type="domain" description="HTH lysR-type" evidence="5">
    <location>
        <begin position="7"/>
        <end position="64"/>
    </location>
</feature>
<dbReference type="CDD" id="cd08459">
    <property type="entry name" value="PBP2_DntR_NahR_LinR_like"/>
    <property type="match status" value="1"/>
</dbReference>
<dbReference type="PRINTS" id="PR00039">
    <property type="entry name" value="HTHLYSR"/>
</dbReference>
<comment type="caution">
    <text evidence="6">The sequence shown here is derived from an EMBL/GenBank/DDBJ whole genome shotgun (WGS) entry which is preliminary data.</text>
</comment>
<keyword evidence="2" id="KW-0805">Transcription regulation</keyword>
<proteinExistence type="inferred from homology"/>
<dbReference type="SUPFAM" id="SSF53850">
    <property type="entry name" value="Periplasmic binding protein-like II"/>
    <property type="match status" value="1"/>
</dbReference>
<organism evidence="6 7">
    <name type="scientific">Ottowia flava</name>
    <dbReference type="NCBI Taxonomy" id="2675430"/>
    <lineage>
        <taxon>Bacteria</taxon>
        <taxon>Pseudomonadati</taxon>
        <taxon>Pseudomonadota</taxon>
        <taxon>Betaproteobacteria</taxon>
        <taxon>Burkholderiales</taxon>
        <taxon>Comamonadaceae</taxon>
        <taxon>Ottowia</taxon>
    </lineage>
</organism>
<keyword evidence="3" id="KW-0238">DNA-binding</keyword>
<dbReference type="PROSITE" id="PS50931">
    <property type="entry name" value="HTH_LYSR"/>
    <property type="match status" value="1"/>
</dbReference>
<dbReference type="PANTHER" id="PTHR30118">
    <property type="entry name" value="HTH-TYPE TRANSCRIPTIONAL REGULATOR LEUO-RELATED"/>
    <property type="match status" value="1"/>
</dbReference>
<protein>
    <submittedName>
        <fullName evidence="6">LysR family transcriptional regulator</fullName>
    </submittedName>
</protein>
<dbReference type="Gene3D" id="3.40.190.10">
    <property type="entry name" value="Periplasmic binding protein-like II"/>
    <property type="match status" value="2"/>
</dbReference>
<dbReference type="Gene3D" id="1.10.10.10">
    <property type="entry name" value="Winged helix-like DNA-binding domain superfamily/Winged helix DNA-binding domain"/>
    <property type="match status" value="1"/>
</dbReference>
<dbReference type="PANTHER" id="PTHR30118:SF15">
    <property type="entry name" value="TRANSCRIPTIONAL REGULATORY PROTEIN"/>
    <property type="match status" value="1"/>
</dbReference>
<evidence type="ECO:0000313" key="7">
    <source>
        <dbReference type="Proteomes" id="UP001597304"/>
    </source>
</evidence>
<dbReference type="InterPro" id="IPR000847">
    <property type="entry name" value="LysR_HTH_N"/>
</dbReference>
<evidence type="ECO:0000256" key="3">
    <source>
        <dbReference type="ARBA" id="ARBA00023125"/>
    </source>
</evidence>
<reference evidence="7" key="1">
    <citation type="journal article" date="2019" name="Int. J. Syst. Evol. Microbiol.">
        <title>The Global Catalogue of Microorganisms (GCM) 10K type strain sequencing project: providing services to taxonomists for standard genome sequencing and annotation.</title>
        <authorList>
            <consortium name="The Broad Institute Genomics Platform"/>
            <consortium name="The Broad Institute Genome Sequencing Center for Infectious Disease"/>
            <person name="Wu L."/>
            <person name="Ma J."/>
        </authorList>
    </citation>
    <scope>NUCLEOTIDE SEQUENCE [LARGE SCALE GENOMIC DNA]</scope>
    <source>
        <strain evidence="7">LMG 29247</strain>
    </source>
</reference>
<dbReference type="Pfam" id="PF03466">
    <property type="entry name" value="LysR_substrate"/>
    <property type="match status" value="1"/>
</dbReference>
<evidence type="ECO:0000256" key="1">
    <source>
        <dbReference type="ARBA" id="ARBA00009437"/>
    </source>
</evidence>
<dbReference type="SUPFAM" id="SSF46785">
    <property type="entry name" value="Winged helix' DNA-binding domain"/>
    <property type="match status" value="1"/>
</dbReference>
<accession>A0ABW4KSN2</accession>
<dbReference type="InterPro" id="IPR036388">
    <property type="entry name" value="WH-like_DNA-bd_sf"/>
</dbReference>
<name>A0ABW4KSN2_9BURK</name>
<dbReference type="InterPro" id="IPR005119">
    <property type="entry name" value="LysR_subst-bd"/>
</dbReference>
<dbReference type="Pfam" id="PF00126">
    <property type="entry name" value="HTH_1"/>
    <property type="match status" value="1"/>
</dbReference>
<dbReference type="InterPro" id="IPR036390">
    <property type="entry name" value="WH_DNA-bd_sf"/>
</dbReference>
<sequence>MTDLARIDLNLLLVLHRLLQLRHVSRAAEALGLTQPAVSNALRRLRRLLGDELLVRTPAGMQPTPYALSLAEPLAHALATLEDALSQRAAFSPASSTRVFTLAMSDVGEIYFLPVLVPALAQDAPGVTLRTVTLREPELPEALASGAIDLALGSLPQLRAGFYQQALFRQAYVCLMRAGHPAAQQPLGRAAFQAFDHVRVEAPGTGHAQVEEHLARLDLRRRVRLTVPDFVALGHVLASTDLVATVPERFAERVCAPLGLLARPLPVRALVSAIHQFWHAGMHGDAGHQWLRARIAALFGDGHASAPAPHP</sequence>
<dbReference type="Proteomes" id="UP001597304">
    <property type="component" value="Unassembled WGS sequence"/>
</dbReference>
<dbReference type="RefSeq" id="WP_147912620.1">
    <property type="nucleotide sequence ID" value="NZ_JBHUEJ010000016.1"/>
</dbReference>
<evidence type="ECO:0000259" key="5">
    <source>
        <dbReference type="PROSITE" id="PS50931"/>
    </source>
</evidence>
<evidence type="ECO:0000256" key="2">
    <source>
        <dbReference type="ARBA" id="ARBA00023015"/>
    </source>
</evidence>
<dbReference type="InterPro" id="IPR050389">
    <property type="entry name" value="LysR-type_TF"/>
</dbReference>
<evidence type="ECO:0000256" key="4">
    <source>
        <dbReference type="ARBA" id="ARBA00023163"/>
    </source>
</evidence>
<evidence type="ECO:0000313" key="6">
    <source>
        <dbReference type="EMBL" id="MFD1710493.1"/>
    </source>
</evidence>
<dbReference type="EMBL" id="JBHUEJ010000016">
    <property type="protein sequence ID" value="MFD1710493.1"/>
    <property type="molecule type" value="Genomic_DNA"/>
</dbReference>
<keyword evidence="7" id="KW-1185">Reference proteome</keyword>
<keyword evidence="4" id="KW-0804">Transcription</keyword>
<gene>
    <name evidence="6" type="ORF">ACFSF0_07735</name>
</gene>
<comment type="similarity">
    <text evidence="1">Belongs to the LysR transcriptional regulatory family.</text>
</comment>